<evidence type="ECO:0000313" key="1">
    <source>
        <dbReference type="Proteomes" id="UP001652581"/>
    </source>
</evidence>
<accession>A0ABM5DJ56</accession>
<name>A0ABM5DJ56_VICPA</name>
<reference evidence="2" key="1">
    <citation type="submission" date="2025-08" db="UniProtKB">
        <authorList>
            <consortium name="RefSeq"/>
        </authorList>
    </citation>
    <scope>IDENTIFICATION</scope>
</reference>
<dbReference type="GeneID" id="102532906"/>
<gene>
    <name evidence="2" type="primary">CCDC126</name>
</gene>
<dbReference type="RefSeq" id="XP_072820941.1">
    <property type="nucleotide sequence ID" value="XM_072964840.1"/>
</dbReference>
<protein>
    <submittedName>
        <fullName evidence="2">Coiled-coil domain-containing protein 126 isoform X2</fullName>
    </submittedName>
</protein>
<evidence type="ECO:0000313" key="2">
    <source>
        <dbReference type="RefSeq" id="XP_072820941.1"/>
    </source>
</evidence>
<organism evidence="1 2">
    <name type="scientific">Vicugna pacos</name>
    <name type="common">Alpaca</name>
    <name type="synonym">Lama pacos</name>
    <dbReference type="NCBI Taxonomy" id="30538"/>
    <lineage>
        <taxon>Eukaryota</taxon>
        <taxon>Metazoa</taxon>
        <taxon>Chordata</taxon>
        <taxon>Craniata</taxon>
        <taxon>Vertebrata</taxon>
        <taxon>Euteleostomi</taxon>
        <taxon>Mammalia</taxon>
        <taxon>Eutheria</taxon>
        <taxon>Laurasiatheria</taxon>
        <taxon>Artiodactyla</taxon>
        <taxon>Tylopoda</taxon>
        <taxon>Camelidae</taxon>
        <taxon>Vicugna</taxon>
    </lineage>
</organism>
<proteinExistence type="predicted"/>
<sequence>MVTSKRATSEAEIHPWKKQRNFPSSLNTLIGLTLICQLPKWRSRCSGLTDLGRPKNPHGAMGISDMPLLRIQWQWWQQRKIPSALYSKANKTVLDILIDKIS</sequence>
<dbReference type="Proteomes" id="UP001652581">
    <property type="component" value="Chromosome 7"/>
</dbReference>
<keyword evidence="1" id="KW-1185">Reference proteome</keyword>